<dbReference type="Proteomes" id="UP000297716">
    <property type="component" value="Unassembled WGS sequence"/>
</dbReference>
<name>A0A4Z0YRE0_9PEZI</name>
<dbReference type="InterPro" id="IPR042098">
    <property type="entry name" value="TauD-like_sf"/>
</dbReference>
<evidence type="ECO:0000256" key="5">
    <source>
        <dbReference type="ARBA" id="ARBA00023002"/>
    </source>
</evidence>
<comment type="similarity">
    <text evidence="2">Belongs to the TfdA dioxygenase family.</text>
</comment>
<dbReference type="Pfam" id="PF02668">
    <property type="entry name" value="TauD"/>
    <property type="match status" value="1"/>
</dbReference>
<dbReference type="Gene3D" id="3.60.130.10">
    <property type="entry name" value="Clavaminate synthase-like"/>
    <property type="match status" value="1"/>
</dbReference>
<dbReference type="GO" id="GO:0046872">
    <property type="term" value="F:metal ion binding"/>
    <property type="evidence" value="ECO:0007669"/>
    <property type="project" value="UniProtKB-KW"/>
</dbReference>
<dbReference type="GO" id="GO:0005737">
    <property type="term" value="C:cytoplasm"/>
    <property type="evidence" value="ECO:0007669"/>
    <property type="project" value="TreeGrafter"/>
</dbReference>
<dbReference type="InterPro" id="IPR051323">
    <property type="entry name" value="AtsK-like"/>
</dbReference>
<protein>
    <recommendedName>
        <fullName evidence="7">TauD/TfdA-like domain-containing protein</fullName>
    </recommendedName>
</protein>
<comment type="cofactor">
    <cofactor evidence="1">
        <name>Fe(2+)</name>
        <dbReference type="ChEBI" id="CHEBI:29033"/>
    </cofactor>
</comment>
<evidence type="ECO:0000259" key="7">
    <source>
        <dbReference type="Pfam" id="PF02668"/>
    </source>
</evidence>
<reference evidence="8 9" key="1">
    <citation type="submission" date="2019-03" db="EMBL/GenBank/DDBJ databases">
        <title>Draft genome sequence of Xylaria hypoxylon DSM 108379, a ubiquitous saprotrophic-parasitic fungi on hardwood.</title>
        <authorList>
            <person name="Buettner E."/>
            <person name="Leonhardt S."/>
            <person name="Gebauer A.M."/>
            <person name="Liers C."/>
            <person name="Hofrichter M."/>
            <person name="Kellner H."/>
        </authorList>
    </citation>
    <scope>NUCLEOTIDE SEQUENCE [LARGE SCALE GENOMIC DNA]</scope>
    <source>
        <strain evidence="8 9">DSM 108379</strain>
    </source>
</reference>
<sequence length="281" mass="31943">MAAKTYQTITVIRSGKACGATLNGLDITTLSNLQINEITEALDKDLVGCFPECDLNGDQLLDIAFRMSRGKDISRPAMKKTDITNQSGKGDYELDWHVDGYFEKVGPKIGLLIAVVLVPNPVSTFFCNMQRLLKDVPENIKEELKGKWIHNDCVYYPYGIHPVGPLRQGQTAPETDNWHDWPGVRHPAIHVDKTTGKKAIFLGARKWAYIEGIDRTRSREILDILWSMVDSGNYTFEVKWAPRTLVMWRNDFTMHYRPRGDGKERLLYRASVPGEELIMAE</sequence>
<evidence type="ECO:0000256" key="6">
    <source>
        <dbReference type="ARBA" id="ARBA00023004"/>
    </source>
</evidence>
<evidence type="ECO:0000256" key="3">
    <source>
        <dbReference type="ARBA" id="ARBA00022723"/>
    </source>
</evidence>
<keyword evidence="6" id="KW-0408">Iron</keyword>
<keyword evidence="5" id="KW-0560">Oxidoreductase</keyword>
<dbReference type="STRING" id="37992.A0A4Z0YRE0"/>
<evidence type="ECO:0000256" key="4">
    <source>
        <dbReference type="ARBA" id="ARBA00022964"/>
    </source>
</evidence>
<dbReference type="InterPro" id="IPR003819">
    <property type="entry name" value="TauD/TfdA-like"/>
</dbReference>
<dbReference type="SUPFAM" id="SSF51197">
    <property type="entry name" value="Clavaminate synthase-like"/>
    <property type="match status" value="1"/>
</dbReference>
<evidence type="ECO:0000256" key="1">
    <source>
        <dbReference type="ARBA" id="ARBA00001954"/>
    </source>
</evidence>
<organism evidence="8 9">
    <name type="scientific">Xylaria hypoxylon</name>
    <dbReference type="NCBI Taxonomy" id="37992"/>
    <lineage>
        <taxon>Eukaryota</taxon>
        <taxon>Fungi</taxon>
        <taxon>Dikarya</taxon>
        <taxon>Ascomycota</taxon>
        <taxon>Pezizomycotina</taxon>
        <taxon>Sordariomycetes</taxon>
        <taxon>Xylariomycetidae</taxon>
        <taxon>Xylariales</taxon>
        <taxon>Xylariaceae</taxon>
        <taxon>Xylaria</taxon>
    </lineage>
</organism>
<dbReference type="EMBL" id="SKBN01000026">
    <property type="protein sequence ID" value="TGJ86554.1"/>
    <property type="molecule type" value="Genomic_DNA"/>
</dbReference>
<accession>A0A4Z0YRE0</accession>
<evidence type="ECO:0000256" key="2">
    <source>
        <dbReference type="ARBA" id="ARBA00005896"/>
    </source>
</evidence>
<proteinExistence type="inferred from homology"/>
<evidence type="ECO:0000313" key="8">
    <source>
        <dbReference type="EMBL" id="TGJ86554.1"/>
    </source>
</evidence>
<evidence type="ECO:0000313" key="9">
    <source>
        <dbReference type="Proteomes" id="UP000297716"/>
    </source>
</evidence>
<keyword evidence="3" id="KW-0479">Metal-binding</keyword>
<dbReference type="OrthoDB" id="4665448at2759"/>
<keyword evidence="4" id="KW-0223">Dioxygenase</keyword>
<feature type="domain" description="TauD/TfdA-like" evidence="7">
    <location>
        <begin position="18"/>
        <end position="270"/>
    </location>
</feature>
<dbReference type="AlphaFoldDB" id="A0A4Z0YRE0"/>
<dbReference type="PANTHER" id="PTHR30468">
    <property type="entry name" value="ALPHA-KETOGLUTARATE-DEPENDENT SULFONATE DIOXYGENASE"/>
    <property type="match status" value="1"/>
</dbReference>
<keyword evidence="9" id="KW-1185">Reference proteome</keyword>
<gene>
    <name evidence="8" type="ORF">E0Z10_g2254</name>
</gene>
<comment type="caution">
    <text evidence="8">The sequence shown here is derived from an EMBL/GenBank/DDBJ whole genome shotgun (WGS) entry which is preliminary data.</text>
</comment>
<dbReference type="GO" id="GO:0016706">
    <property type="term" value="F:2-oxoglutarate-dependent dioxygenase activity"/>
    <property type="evidence" value="ECO:0007669"/>
    <property type="project" value="TreeGrafter"/>
</dbReference>
<dbReference type="PANTHER" id="PTHR30468:SF1">
    <property type="entry name" value="ALPHA-KETOGLUTARATE-DEPENDENT SULFONATE DIOXYGENASE"/>
    <property type="match status" value="1"/>
</dbReference>